<name>A0ABZ0SNY8_9MICO</name>
<evidence type="ECO:0000259" key="5">
    <source>
        <dbReference type="Pfam" id="PF09375"/>
    </source>
</evidence>
<organism evidence="6 7">
    <name type="scientific">Microbacterium rhizosphaerae</name>
    <dbReference type="NCBI Taxonomy" id="1678237"/>
    <lineage>
        <taxon>Bacteria</taxon>
        <taxon>Bacillati</taxon>
        <taxon>Actinomycetota</taxon>
        <taxon>Actinomycetes</taxon>
        <taxon>Micrococcales</taxon>
        <taxon>Microbacteriaceae</taxon>
        <taxon>Microbacterium</taxon>
    </lineage>
</organism>
<dbReference type="InterPro" id="IPR038352">
    <property type="entry name" value="Imelysin_sf"/>
</dbReference>
<evidence type="ECO:0000256" key="3">
    <source>
        <dbReference type="ARBA" id="ARBA00022729"/>
    </source>
</evidence>
<feature type="chain" id="PRO_5046448993" evidence="4">
    <location>
        <begin position="31"/>
        <end position="385"/>
    </location>
</feature>
<sequence length="385" mass="40652">MPDLRLRPCFAAAGTLVTAMALAGCSGAGAASIASSSTWIEVSVDRCGSGWTDPVPGPQRFVLDDTDTRPGEVYLTDARSGDVYAEVDPLAAGATQTVDITLGAGTYAFRCAMEDEQTVVGPTVTISTGPKTSLAPVRAVAQADLIEATRAYESYVSGQLPTLASLTARLQADLGYGDLAAARADWLPAHLEYERLGAAYGAFGELDDEIDGLPDGRTDGTADPSWTGFHRLEYGLWHGQDAATLRPVADVLAASVGRLQRTFATAQIDPLDLSLRAHEITENALQFELTGRTDFGSGSNLQSVAANLEGTATVLGILKPLLADRFPQLPQTLAWLERTRADVAAAPALAALTRGQRERIDADVAQLAEDLAPVASMLEPRRVDQ</sequence>
<keyword evidence="6" id="KW-0449">Lipoprotein</keyword>
<feature type="signal peptide" evidence="4">
    <location>
        <begin position="1"/>
        <end position="30"/>
    </location>
</feature>
<evidence type="ECO:0000256" key="1">
    <source>
        <dbReference type="ARBA" id="ARBA00004196"/>
    </source>
</evidence>
<dbReference type="PROSITE" id="PS51257">
    <property type="entry name" value="PROKAR_LIPOPROTEIN"/>
    <property type="match status" value="1"/>
</dbReference>
<evidence type="ECO:0000313" key="7">
    <source>
        <dbReference type="Proteomes" id="UP001323798"/>
    </source>
</evidence>
<comment type="subcellular location">
    <subcellularLocation>
        <location evidence="1">Cell envelope</location>
    </subcellularLocation>
</comment>
<gene>
    <name evidence="6" type="ORF">SM116_01040</name>
</gene>
<reference evidence="6 7" key="1">
    <citation type="submission" date="2023-11" db="EMBL/GenBank/DDBJ databases">
        <title>Genome sequence of Microbacterium rhizosphaerae KACC 19337.</title>
        <authorList>
            <person name="Choi H."/>
            <person name="Kim S."/>
            <person name="Kim Y."/>
            <person name="Kwon S.-W."/>
            <person name="Heo J."/>
        </authorList>
    </citation>
    <scope>NUCLEOTIDE SEQUENCE [LARGE SCALE GENOMIC DNA]</scope>
    <source>
        <strain evidence="6 7">KACC 19337</strain>
    </source>
</reference>
<feature type="domain" description="Imelysin-like" evidence="5">
    <location>
        <begin position="149"/>
        <end position="372"/>
    </location>
</feature>
<dbReference type="PANTHER" id="PTHR39192">
    <property type="entry name" value="IRON UPTAKE SYSTEM COMPONENT EFEO"/>
    <property type="match status" value="1"/>
</dbReference>
<proteinExistence type="inferred from homology"/>
<dbReference type="PANTHER" id="PTHR39192:SF1">
    <property type="entry name" value="IRON UPTAKE SYSTEM COMPONENT EFEO"/>
    <property type="match status" value="1"/>
</dbReference>
<evidence type="ECO:0000256" key="2">
    <source>
        <dbReference type="ARBA" id="ARBA00005989"/>
    </source>
</evidence>
<comment type="similarity">
    <text evidence="2">Belongs to the EfeM/EfeO family.</text>
</comment>
<keyword evidence="3 4" id="KW-0732">Signal</keyword>
<dbReference type="Gene3D" id="1.20.1420.20">
    <property type="entry name" value="M75 peptidase, HXXE motif"/>
    <property type="match status" value="1"/>
</dbReference>
<dbReference type="CDD" id="cd14656">
    <property type="entry name" value="Imelysin-like_EfeO"/>
    <property type="match status" value="1"/>
</dbReference>
<accession>A0ABZ0SNY8</accession>
<evidence type="ECO:0000256" key="4">
    <source>
        <dbReference type="SAM" id="SignalP"/>
    </source>
</evidence>
<dbReference type="Pfam" id="PF09375">
    <property type="entry name" value="Peptidase_M75"/>
    <property type="match status" value="1"/>
</dbReference>
<dbReference type="Proteomes" id="UP001323798">
    <property type="component" value="Chromosome"/>
</dbReference>
<keyword evidence="7" id="KW-1185">Reference proteome</keyword>
<dbReference type="InterPro" id="IPR018976">
    <property type="entry name" value="Imelysin-like"/>
</dbReference>
<evidence type="ECO:0000313" key="6">
    <source>
        <dbReference type="EMBL" id="WPR89900.1"/>
    </source>
</evidence>
<dbReference type="InterPro" id="IPR050894">
    <property type="entry name" value="EfeM/EfeO_iron_uptake"/>
</dbReference>
<protein>
    <submittedName>
        <fullName evidence="6">EfeM/EfeO family lipoprotein</fullName>
    </submittedName>
</protein>
<dbReference type="RefSeq" id="WP_320942614.1">
    <property type="nucleotide sequence ID" value="NZ_BAABEU010000003.1"/>
</dbReference>
<dbReference type="EMBL" id="CP139368">
    <property type="protein sequence ID" value="WPR89900.1"/>
    <property type="molecule type" value="Genomic_DNA"/>
</dbReference>
<dbReference type="InterPro" id="IPR034981">
    <property type="entry name" value="Imelysin-like_EfeO/Algp7"/>
</dbReference>